<dbReference type="Gene3D" id="1.20.990.10">
    <property type="entry name" value="NADPH-cytochrome p450 Reductase, Chain A, domain 3"/>
    <property type="match status" value="1"/>
</dbReference>
<dbReference type="GO" id="GO:0005506">
    <property type="term" value="F:iron ion binding"/>
    <property type="evidence" value="ECO:0007669"/>
    <property type="project" value="InterPro"/>
</dbReference>
<feature type="domain" description="FAD-binding FR-type" evidence="20">
    <location>
        <begin position="965"/>
        <end position="1187"/>
    </location>
</feature>
<evidence type="ECO:0000256" key="13">
    <source>
        <dbReference type="ARBA" id="ARBA00023002"/>
    </source>
</evidence>
<evidence type="ECO:0000256" key="10">
    <source>
        <dbReference type="ARBA" id="ARBA00022827"/>
    </source>
</evidence>
<evidence type="ECO:0000256" key="14">
    <source>
        <dbReference type="ARBA" id="ARBA00023004"/>
    </source>
</evidence>
<gene>
    <name evidence="21" type="ORF">FIESC28_00131</name>
</gene>
<evidence type="ECO:0000256" key="15">
    <source>
        <dbReference type="ARBA" id="ARBA00023033"/>
    </source>
</evidence>
<evidence type="ECO:0000256" key="16">
    <source>
        <dbReference type="ARBA" id="ARBA00069740"/>
    </source>
</evidence>
<dbReference type="EMBL" id="QKXC01000004">
    <property type="protein sequence ID" value="RBR27059.1"/>
    <property type="molecule type" value="Genomic_DNA"/>
</dbReference>
<keyword evidence="10" id="KW-0274">FAD</keyword>
<dbReference type="InterPro" id="IPR017927">
    <property type="entry name" value="FAD-bd_FR_type"/>
</dbReference>
<dbReference type="PRINTS" id="PR00385">
    <property type="entry name" value="P450"/>
</dbReference>
<dbReference type="GO" id="GO:0050660">
    <property type="term" value="F:flavin adenine dinucleotide binding"/>
    <property type="evidence" value="ECO:0007669"/>
    <property type="project" value="TreeGrafter"/>
</dbReference>
<name>A0A366SCM5_9HYPO</name>
<evidence type="ECO:0000259" key="19">
    <source>
        <dbReference type="PROSITE" id="PS50902"/>
    </source>
</evidence>
<keyword evidence="13" id="KW-0560">Oxidoreductase</keyword>
<dbReference type="InterPro" id="IPR023173">
    <property type="entry name" value="NADPH_Cyt_P450_Rdtase_alpha"/>
</dbReference>
<feature type="transmembrane region" description="Helical" evidence="18">
    <location>
        <begin position="183"/>
        <end position="201"/>
    </location>
</feature>
<keyword evidence="11" id="KW-0521">NADP</keyword>
<evidence type="ECO:0000256" key="17">
    <source>
        <dbReference type="PIRSR" id="PIRSR602401-1"/>
    </source>
</evidence>
<evidence type="ECO:0000256" key="6">
    <source>
        <dbReference type="ARBA" id="ARBA00022617"/>
    </source>
</evidence>
<dbReference type="InterPro" id="IPR017972">
    <property type="entry name" value="Cyt_P450_CS"/>
</dbReference>
<dbReference type="GO" id="GO:0010181">
    <property type="term" value="F:FMN binding"/>
    <property type="evidence" value="ECO:0007669"/>
    <property type="project" value="InterPro"/>
</dbReference>
<dbReference type="PROSITE" id="PS50902">
    <property type="entry name" value="FLAVODOXIN_LIKE"/>
    <property type="match status" value="1"/>
</dbReference>
<dbReference type="Proteomes" id="UP000253153">
    <property type="component" value="Unassembled WGS sequence"/>
</dbReference>
<dbReference type="Gene3D" id="1.10.630.10">
    <property type="entry name" value="Cytochrome P450"/>
    <property type="match status" value="1"/>
</dbReference>
<comment type="cofactor">
    <cofactor evidence="1">
        <name>FMN</name>
        <dbReference type="ChEBI" id="CHEBI:58210"/>
    </cofactor>
</comment>
<keyword evidence="18" id="KW-0472">Membrane</keyword>
<dbReference type="GeneID" id="41989578"/>
<evidence type="ECO:0000256" key="8">
    <source>
        <dbReference type="ARBA" id="ARBA00022643"/>
    </source>
</evidence>
<evidence type="ECO:0000259" key="20">
    <source>
        <dbReference type="PROSITE" id="PS51384"/>
    </source>
</evidence>
<dbReference type="Pfam" id="PF00667">
    <property type="entry name" value="FAD_binding_1"/>
    <property type="match status" value="1"/>
</dbReference>
<evidence type="ECO:0000313" key="22">
    <source>
        <dbReference type="Proteomes" id="UP000253153"/>
    </source>
</evidence>
<proteinExistence type="inferred from homology"/>
<dbReference type="OrthoDB" id="1470350at2759"/>
<evidence type="ECO:0000256" key="18">
    <source>
        <dbReference type="SAM" id="Phobius"/>
    </source>
</evidence>
<dbReference type="RefSeq" id="XP_031021650.1">
    <property type="nucleotide sequence ID" value="XM_031154282.1"/>
</dbReference>
<dbReference type="GO" id="GO:0003958">
    <property type="term" value="F:NADPH-hemoprotein reductase activity"/>
    <property type="evidence" value="ECO:0007669"/>
    <property type="project" value="TreeGrafter"/>
</dbReference>
<dbReference type="Gene3D" id="2.40.30.10">
    <property type="entry name" value="Translation factors"/>
    <property type="match status" value="1"/>
</dbReference>
<evidence type="ECO:0000256" key="7">
    <source>
        <dbReference type="ARBA" id="ARBA00022630"/>
    </source>
</evidence>
<reference evidence="21 22" key="1">
    <citation type="submission" date="2018-06" db="EMBL/GenBank/DDBJ databases">
        <title>Fusarium incarnatum-equiseti species complex species 28.</title>
        <authorList>
            <person name="Gardiner D.M."/>
        </authorList>
    </citation>
    <scope>NUCLEOTIDE SEQUENCE [LARGE SCALE GENOMIC DNA]</scope>
    <source>
        <strain evidence="21 22">FIESC_28</strain>
    </source>
</reference>
<dbReference type="InterPro" id="IPR003097">
    <property type="entry name" value="CysJ-like_FAD-binding"/>
</dbReference>
<dbReference type="SUPFAM" id="SSF52218">
    <property type="entry name" value="Flavoproteins"/>
    <property type="match status" value="1"/>
</dbReference>
<evidence type="ECO:0000256" key="5">
    <source>
        <dbReference type="ARBA" id="ARBA00022448"/>
    </source>
</evidence>
<dbReference type="PROSITE" id="PS00086">
    <property type="entry name" value="CYTOCHROME_P450"/>
    <property type="match status" value="1"/>
</dbReference>
<comment type="cofactor">
    <cofactor evidence="2 17">
        <name>heme</name>
        <dbReference type="ChEBI" id="CHEBI:30413"/>
    </cofactor>
</comment>
<dbReference type="GO" id="GO:0004497">
    <property type="term" value="F:monooxygenase activity"/>
    <property type="evidence" value="ECO:0007669"/>
    <property type="project" value="UniProtKB-KW"/>
</dbReference>
<dbReference type="InterPro" id="IPR017938">
    <property type="entry name" value="Riboflavin_synthase-like_b-brl"/>
</dbReference>
<comment type="caution">
    <text evidence="21">The sequence shown here is derived from an EMBL/GenBank/DDBJ whole genome shotgun (WGS) entry which is preliminary data.</text>
</comment>
<keyword evidence="6 17" id="KW-0349">Heme</keyword>
<keyword evidence="22" id="KW-1185">Reference proteome</keyword>
<evidence type="ECO:0000256" key="3">
    <source>
        <dbReference type="ARBA" id="ARBA00001974"/>
    </source>
</evidence>
<dbReference type="InterPro" id="IPR008254">
    <property type="entry name" value="Flavodoxin/NO_synth"/>
</dbReference>
<keyword evidence="9 17" id="KW-0479">Metal-binding</keyword>
<dbReference type="PANTHER" id="PTHR19384:SF127">
    <property type="entry name" value="BIFUNCTIONAL CYTOCHROME P450_NADPH--P450 REDUCTASE"/>
    <property type="match status" value="1"/>
</dbReference>
<keyword evidence="8" id="KW-0288">FMN</keyword>
<dbReference type="InterPro" id="IPR001128">
    <property type="entry name" value="Cyt_P450"/>
</dbReference>
<evidence type="ECO:0000313" key="21">
    <source>
        <dbReference type="EMBL" id="RBR27059.1"/>
    </source>
</evidence>
<feature type="domain" description="Flavodoxin-like" evidence="19">
    <location>
        <begin position="790"/>
        <end position="931"/>
    </location>
</feature>
<feature type="transmembrane region" description="Helical" evidence="18">
    <location>
        <begin position="153"/>
        <end position="171"/>
    </location>
</feature>
<keyword evidence="7" id="KW-0285">Flavoprotein</keyword>
<dbReference type="GO" id="GO:0020037">
    <property type="term" value="F:heme binding"/>
    <property type="evidence" value="ECO:0007669"/>
    <property type="project" value="InterPro"/>
</dbReference>
<evidence type="ECO:0000256" key="4">
    <source>
        <dbReference type="ARBA" id="ARBA00010018"/>
    </source>
</evidence>
<organism evidence="21 22">
    <name type="scientific">Fusarium coffeatum</name>
    <dbReference type="NCBI Taxonomy" id="231269"/>
    <lineage>
        <taxon>Eukaryota</taxon>
        <taxon>Fungi</taxon>
        <taxon>Dikarya</taxon>
        <taxon>Ascomycota</taxon>
        <taxon>Pezizomycotina</taxon>
        <taxon>Sordariomycetes</taxon>
        <taxon>Hypocreomycetidae</taxon>
        <taxon>Hypocreales</taxon>
        <taxon>Nectriaceae</taxon>
        <taxon>Fusarium</taxon>
        <taxon>Fusarium incarnatum-equiseti species complex</taxon>
    </lineage>
</organism>
<dbReference type="GO" id="GO:0005829">
    <property type="term" value="C:cytosol"/>
    <property type="evidence" value="ECO:0007669"/>
    <property type="project" value="TreeGrafter"/>
</dbReference>
<keyword evidence="18" id="KW-0812">Transmembrane</keyword>
<dbReference type="InterPro" id="IPR039261">
    <property type="entry name" value="FNR_nucleotide-bd"/>
</dbReference>
<comment type="similarity">
    <text evidence="4">In the N-terminal section; belongs to the cytochrome P450 family.</text>
</comment>
<keyword evidence="5" id="KW-0813">Transport</keyword>
<dbReference type="Gene3D" id="3.40.50.80">
    <property type="entry name" value="Nucleotide-binding domain of ferredoxin-NADP reductase (FNR) module"/>
    <property type="match status" value="1"/>
</dbReference>
<keyword evidence="18" id="KW-1133">Transmembrane helix</keyword>
<evidence type="ECO:0000256" key="9">
    <source>
        <dbReference type="ARBA" id="ARBA00022723"/>
    </source>
</evidence>
<evidence type="ECO:0000256" key="2">
    <source>
        <dbReference type="ARBA" id="ARBA00001971"/>
    </source>
</evidence>
<dbReference type="FunFam" id="1.10.630.10:FF:000040">
    <property type="entry name" value="Bifunctional cytochrome P450/NADPH--P450 reductase"/>
    <property type="match status" value="1"/>
</dbReference>
<dbReference type="SUPFAM" id="SSF48264">
    <property type="entry name" value="Cytochrome P450"/>
    <property type="match status" value="1"/>
</dbReference>
<dbReference type="PROSITE" id="PS51384">
    <property type="entry name" value="FAD_FR"/>
    <property type="match status" value="1"/>
</dbReference>
<dbReference type="Pfam" id="PF00067">
    <property type="entry name" value="p450"/>
    <property type="match status" value="1"/>
</dbReference>
<dbReference type="CDD" id="cd11068">
    <property type="entry name" value="CYP120A1"/>
    <property type="match status" value="1"/>
</dbReference>
<feature type="binding site" description="axial binding residue" evidence="17">
    <location>
        <position position="703"/>
    </location>
    <ligand>
        <name>heme</name>
        <dbReference type="ChEBI" id="CHEBI:30413"/>
    </ligand>
    <ligandPart>
        <name>Fe</name>
        <dbReference type="ChEBI" id="CHEBI:18248"/>
    </ligandPart>
</feature>
<evidence type="ECO:0000256" key="12">
    <source>
        <dbReference type="ARBA" id="ARBA00022982"/>
    </source>
</evidence>
<dbReference type="InterPro" id="IPR029039">
    <property type="entry name" value="Flavoprotein-like_sf"/>
</dbReference>
<dbReference type="Gene3D" id="1.20.120.1770">
    <property type="match status" value="1"/>
</dbReference>
<keyword evidence="14 17" id="KW-0408">Iron</keyword>
<dbReference type="PANTHER" id="PTHR19384">
    <property type="entry name" value="NITRIC OXIDE SYNTHASE-RELATED"/>
    <property type="match status" value="1"/>
</dbReference>
<dbReference type="Pfam" id="PF00175">
    <property type="entry name" value="NAD_binding_1"/>
    <property type="match status" value="1"/>
</dbReference>
<keyword evidence="15" id="KW-0503">Monooxygenase</keyword>
<accession>A0A366SCM5</accession>
<dbReference type="PRINTS" id="PR00463">
    <property type="entry name" value="EP450I"/>
</dbReference>
<dbReference type="InterPro" id="IPR036396">
    <property type="entry name" value="Cyt_P450_sf"/>
</dbReference>
<dbReference type="CDD" id="cd06206">
    <property type="entry name" value="bifunctional_CYPOR"/>
    <property type="match status" value="1"/>
</dbReference>
<dbReference type="SUPFAM" id="SSF52343">
    <property type="entry name" value="Ferredoxin reductase-like, C-terminal NADP-linked domain"/>
    <property type="match status" value="1"/>
</dbReference>
<keyword evidence="12" id="KW-0249">Electron transport</keyword>
<dbReference type="SUPFAM" id="SSF63380">
    <property type="entry name" value="Riboflavin synthase domain-like"/>
    <property type="match status" value="1"/>
</dbReference>
<dbReference type="InterPro" id="IPR002401">
    <property type="entry name" value="Cyt_P450_E_grp-I"/>
</dbReference>
<comment type="cofactor">
    <cofactor evidence="3">
        <name>FAD</name>
        <dbReference type="ChEBI" id="CHEBI:57692"/>
    </cofactor>
</comment>
<evidence type="ECO:0000256" key="11">
    <source>
        <dbReference type="ARBA" id="ARBA00022857"/>
    </source>
</evidence>
<feature type="transmembrane region" description="Helical" evidence="18">
    <location>
        <begin position="261"/>
        <end position="287"/>
    </location>
</feature>
<evidence type="ECO:0000256" key="1">
    <source>
        <dbReference type="ARBA" id="ARBA00001917"/>
    </source>
</evidence>
<dbReference type="Pfam" id="PF00258">
    <property type="entry name" value="Flavodoxin_1"/>
    <property type="match status" value="1"/>
</dbReference>
<dbReference type="Gene3D" id="3.40.50.360">
    <property type="match status" value="1"/>
</dbReference>
<feature type="transmembrane region" description="Helical" evidence="18">
    <location>
        <begin position="222"/>
        <end position="241"/>
    </location>
</feature>
<sequence length="1350" mass="149768">MSATTLTDIANILANVSREEYIADFLKHEVSKLHSRETCWPQSGVSGLSMLLRANLSETQSWDSSIIHQGPYSFNSTGNSYSVDFATKEFVVNGVDQDTYITLSYVHALSLIIAFFLVYPIILLMESTTVLCDLINRPVAKHTVQKWESALRAAVFTPLVIAGLVAGIIAMGSSDHFRTEHGILGLITVVFAGFASILYFFSFFSTRSLQRTLSGTRWLQNIHYFDMFVCQVILMLSGFALTDGFDDLSVMGLCYIQISTAWAVSLGMIAAFVWNSAMVLMTAQWFLVRRARPGNTMAIKEATKKRGQIPGPKGLPVLGNLLDLDINDSLTSLISIAPIFAIAVGSQREVMVCSRDLADELCDETRFHKLVTGGVDKLRPLAGDGLFTAQHNNHDWGVAHRILMPLFGPLKIREMFDDMQDVAEQLCLKWARLGSSATIDVANDFTRLTLDTIALCTMNYRFNSFYSNEKMHPFVESMVAALTDAEKQSMLPDFIGAFRIKALNSFRKHSESMKTTCRDLIEERRRHPVEGADLLNAMMQGKDPKTGEGMSDELIVGNLITFLIAGHETTSGLLSFVFYYLLNNERVLDKARQEVDDVIGDGNLTVDHLAKMPYINQILRETLRLMPTAPGFYVTPEKDEIIGGKYAVPAGEPLLLFLHLIHRDPAVWGPDAEDFKPERMADEFFEALPKNAWKPFGNGMRGCIGREFAWQEAKLVIAMILQNFDLRKADPNYKLKVKTSLTIKPEGFNMHVKLRNDRKPTSLFKTSSSQPSLSSRQSIAPINAKDLKPISIFYGSNTGTCEALAQKLSADCVAAGFMPSKPLPLDMATRNLSRDGPNVILAASYDGRPSDNAGEFVKWAEGLKKGELEGVQFAVFGCGHKDWVSTLFRVPKVLDKCLADAGAERLVEIGLTDASTGRLYSDFDDWENQKFFAELAHRHGVATVDDSHLGLDVTVIQSQSTDVGCNFKRAEVVENTLLTNPGVPRKHSLLVKLPKDMSYTPGDHVLILPKNPPRLVQQVMSYFGVDSDTALTISSQRPTFLPTDRPILVSNLFSSLVELSQAVSRTTLKRLADLTSDEETKTCIQLLAGDDYRQVEDQRLSILDVLLKYPSINIPLSTFLSMLPQMRPRTYSFASAPEWKAGHGMLLFSVVEAEGGRPGGLATNYMTQLSPGDHLLVEPRACRPELRTVMVSEPKVPIIMIAVGAGLAPFLGYLQKRFLDNKLQQTNIPPCTLLFGCRGANKDDICRAQLDEYSHAGVVSVHRAYSRDADAECKYVQDLVKKHGDMLARQWGQGAVVMVCSGKKVSDGVMDVLSPILFGEERRLGMTSVEGVDVWRKNVPKERLILEVFG</sequence>
<dbReference type="GO" id="GO:0016705">
    <property type="term" value="F:oxidoreductase activity, acting on paired donors, with incorporation or reduction of molecular oxygen"/>
    <property type="evidence" value="ECO:0007669"/>
    <property type="project" value="InterPro"/>
</dbReference>
<protein>
    <recommendedName>
        <fullName evidence="16">Bifunctional cytochrome P450/NADPH--P450 reductase</fullName>
    </recommendedName>
</protein>
<feature type="transmembrane region" description="Helical" evidence="18">
    <location>
        <begin position="108"/>
        <end position="132"/>
    </location>
</feature>
<dbReference type="InterPro" id="IPR001433">
    <property type="entry name" value="OxRdtase_FAD/NAD-bd"/>
</dbReference>